<keyword evidence="1" id="KW-0472">Membrane</keyword>
<keyword evidence="1" id="KW-0812">Transmembrane</keyword>
<dbReference type="HOGENOM" id="CLU_2444414_0_0_1"/>
<name>A0A0D9Y9H4_9ORYZ</name>
<accession>A0A0D9Y9H4</accession>
<evidence type="ECO:0000313" key="2">
    <source>
        <dbReference type="EnsemblPlants" id="OGLUM01G20460.1"/>
    </source>
</evidence>
<reference evidence="2" key="1">
    <citation type="submission" date="2013-08" db="EMBL/GenBank/DDBJ databases">
        <title>Oryza genome evolution.</title>
        <authorList>
            <person name="Wing R.A."/>
            <person name="Panaud O."/>
            <person name="Oliveira A.C."/>
        </authorList>
    </citation>
    <scope>NUCLEOTIDE SEQUENCE</scope>
</reference>
<dbReference type="EnsemblPlants" id="OGLUM01G20460.1">
    <property type="protein sequence ID" value="OGLUM01G20460.1"/>
    <property type="gene ID" value="OGLUM01G20460"/>
</dbReference>
<organism evidence="2">
    <name type="scientific">Oryza glumipatula</name>
    <dbReference type="NCBI Taxonomy" id="40148"/>
    <lineage>
        <taxon>Eukaryota</taxon>
        <taxon>Viridiplantae</taxon>
        <taxon>Streptophyta</taxon>
        <taxon>Embryophyta</taxon>
        <taxon>Tracheophyta</taxon>
        <taxon>Spermatophyta</taxon>
        <taxon>Magnoliopsida</taxon>
        <taxon>Liliopsida</taxon>
        <taxon>Poales</taxon>
        <taxon>Poaceae</taxon>
        <taxon>BOP clade</taxon>
        <taxon>Oryzoideae</taxon>
        <taxon>Oryzeae</taxon>
        <taxon>Oryzinae</taxon>
        <taxon>Oryza</taxon>
    </lineage>
</organism>
<dbReference type="Proteomes" id="UP000026961">
    <property type="component" value="Chromosome 1"/>
</dbReference>
<keyword evidence="1" id="KW-1133">Transmembrane helix</keyword>
<reference evidence="2" key="3">
    <citation type="submission" date="2018-05" db="EMBL/GenBank/DDBJ databases">
        <title>OgluRS3 (Oryza glumaepatula Reference Sequence Version 3).</title>
        <authorList>
            <person name="Zhang J."/>
            <person name="Kudrna D."/>
            <person name="Lee S."/>
            <person name="Talag J."/>
            <person name="Welchert J."/>
            <person name="Wing R.A."/>
        </authorList>
    </citation>
    <scope>NUCLEOTIDE SEQUENCE [LARGE SCALE GENOMIC DNA]</scope>
</reference>
<evidence type="ECO:0000313" key="3">
    <source>
        <dbReference type="Proteomes" id="UP000026961"/>
    </source>
</evidence>
<dbReference type="Gramene" id="OGLUM01G20460.1">
    <property type="protein sequence ID" value="OGLUM01G20460.1"/>
    <property type="gene ID" value="OGLUM01G20460"/>
</dbReference>
<evidence type="ECO:0000256" key="1">
    <source>
        <dbReference type="SAM" id="Phobius"/>
    </source>
</evidence>
<reference evidence="2" key="2">
    <citation type="submission" date="2015-04" db="UniProtKB">
        <authorList>
            <consortium name="EnsemblPlants"/>
        </authorList>
    </citation>
    <scope>IDENTIFICATION</scope>
</reference>
<dbReference type="AlphaFoldDB" id="A0A0D9Y9H4"/>
<keyword evidence="3" id="KW-1185">Reference proteome</keyword>
<feature type="transmembrane region" description="Helical" evidence="1">
    <location>
        <begin position="54"/>
        <end position="80"/>
    </location>
</feature>
<proteinExistence type="predicted"/>
<sequence>MATAMERRWWRPQIRRRRGGRRWAAHAGIPRLPLAFSGTPLASAGIGGESLAPLSVLATAMPLGAVHLLEGVATGALIHVHFKRFLRVKT</sequence>
<protein>
    <submittedName>
        <fullName evidence="2">Uncharacterized protein</fullName>
    </submittedName>
</protein>